<name>A0A811NP36_9POAL</name>
<feature type="chain" id="PRO_5032944325" evidence="1">
    <location>
        <begin position="30"/>
        <end position="73"/>
    </location>
</feature>
<evidence type="ECO:0000256" key="1">
    <source>
        <dbReference type="SAM" id="SignalP"/>
    </source>
</evidence>
<organism evidence="2 3">
    <name type="scientific">Miscanthus lutarioriparius</name>
    <dbReference type="NCBI Taxonomy" id="422564"/>
    <lineage>
        <taxon>Eukaryota</taxon>
        <taxon>Viridiplantae</taxon>
        <taxon>Streptophyta</taxon>
        <taxon>Embryophyta</taxon>
        <taxon>Tracheophyta</taxon>
        <taxon>Spermatophyta</taxon>
        <taxon>Magnoliopsida</taxon>
        <taxon>Liliopsida</taxon>
        <taxon>Poales</taxon>
        <taxon>Poaceae</taxon>
        <taxon>PACMAD clade</taxon>
        <taxon>Panicoideae</taxon>
        <taxon>Andropogonodae</taxon>
        <taxon>Andropogoneae</taxon>
        <taxon>Saccharinae</taxon>
        <taxon>Miscanthus</taxon>
    </lineage>
</organism>
<protein>
    <submittedName>
        <fullName evidence="2">Uncharacterized protein</fullName>
    </submittedName>
</protein>
<comment type="caution">
    <text evidence="2">The sequence shown here is derived from an EMBL/GenBank/DDBJ whole genome shotgun (WGS) entry which is preliminary data.</text>
</comment>
<proteinExistence type="predicted"/>
<dbReference type="Proteomes" id="UP000604825">
    <property type="component" value="Unassembled WGS sequence"/>
</dbReference>
<keyword evidence="1" id="KW-0732">Signal</keyword>
<gene>
    <name evidence="2" type="ORF">NCGR_LOCUS17333</name>
</gene>
<keyword evidence="3" id="KW-1185">Reference proteome</keyword>
<evidence type="ECO:0000313" key="2">
    <source>
        <dbReference type="EMBL" id="CAD6225190.1"/>
    </source>
</evidence>
<reference evidence="2" key="1">
    <citation type="submission" date="2020-10" db="EMBL/GenBank/DDBJ databases">
        <authorList>
            <person name="Han B."/>
            <person name="Lu T."/>
            <person name="Zhao Q."/>
            <person name="Huang X."/>
            <person name="Zhao Y."/>
        </authorList>
    </citation>
    <scope>NUCLEOTIDE SEQUENCE</scope>
</reference>
<dbReference type="AlphaFoldDB" id="A0A811NP36"/>
<dbReference type="EMBL" id="CAJGYO010000004">
    <property type="protein sequence ID" value="CAD6225190.1"/>
    <property type="molecule type" value="Genomic_DNA"/>
</dbReference>
<sequence>MATPRRAATTTAAGLLLLMLLLAPGTTTGAAEAVRRRLELEEGAAKVTTEGPLPHFPYRVYGCGPQATTLVAL</sequence>
<feature type="signal peptide" evidence="1">
    <location>
        <begin position="1"/>
        <end position="29"/>
    </location>
</feature>
<evidence type="ECO:0000313" key="3">
    <source>
        <dbReference type="Proteomes" id="UP000604825"/>
    </source>
</evidence>
<accession>A0A811NP36</accession>